<feature type="compositionally biased region" description="Basic and acidic residues" evidence="11">
    <location>
        <begin position="134"/>
        <end position="144"/>
    </location>
</feature>
<dbReference type="Pfam" id="PF17907">
    <property type="entry name" value="AWS"/>
    <property type="match status" value="1"/>
</dbReference>
<dbReference type="PROSITE" id="PS50868">
    <property type="entry name" value="POST_SET"/>
    <property type="match status" value="1"/>
</dbReference>
<dbReference type="GO" id="GO:0042054">
    <property type="term" value="F:histone methyltransferase activity"/>
    <property type="evidence" value="ECO:0007669"/>
    <property type="project" value="InterPro"/>
</dbReference>
<dbReference type="InterPro" id="IPR001214">
    <property type="entry name" value="SET_dom"/>
</dbReference>
<dbReference type="OMA" id="AYNDEMA"/>
<keyword evidence="8" id="KW-0863">Zinc-finger</keyword>
<dbReference type="InterPro" id="IPR050777">
    <property type="entry name" value="SET2_Histone-Lys_MeTrsfase"/>
</dbReference>
<dbReference type="InterPro" id="IPR006560">
    <property type="entry name" value="AWS_dom"/>
</dbReference>
<feature type="compositionally biased region" description="Polar residues" evidence="11">
    <location>
        <begin position="1252"/>
        <end position="1277"/>
    </location>
</feature>
<dbReference type="SMART" id="SM00570">
    <property type="entry name" value="AWS"/>
    <property type="match status" value="1"/>
</dbReference>
<dbReference type="PROSITE" id="PS51050">
    <property type="entry name" value="ZF_CW"/>
    <property type="match status" value="1"/>
</dbReference>
<protein>
    <recommendedName>
        <fullName evidence="18">Histone-lysine N-methyltransferase ASHH2</fullName>
    </recommendedName>
</protein>
<keyword evidence="5" id="KW-0808">Transferase</keyword>
<comment type="caution">
    <text evidence="16">The sequence shown here is derived from an EMBL/GenBank/DDBJ whole genome shotgun (WGS) entry which is preliminary data.</text>
</comment>
<dbReference type="SMART" id="SM00508">
    <property type="entry name" value="PostSET"/>
    <property type="match status" value="1"/>
</dbReference>
<dbReference type="Gene3D" id="2.170.270.10">
    <property type="entry name" value="SET domain"/>
    <property type="match status" value="1"/>
</dbReference>
<evidence type="ECO:0000259" key="14">
    <source>
        <dbReference type="PROSITE" id="PS51050"/>
    </source>
</evidence>
<name>A0A8T2SX63_CERRI</name>
<dbReference type="EMBL" id="CM035421">
    <property type="protein sequence ID" value="KAH7387089.1"/>
    <property type="molecule type" value="Genomic_DNA"/>
</dbReference>
<keyword evidence="9" id="KW-0862">Zinc</keyword>
<dbReference type="InterPro" id="IPR046341">
    <property type="entry name" value="SET_dom_sf"/>
</dbReference>
<evidence type="ECO:0000256" key="3">
    <source>
        <dbReference type="ARBA" id="ARBA00022454"/>
    </source>
</evidence>
<dbReference type="Proteomes" id="UP000825935">
    <property type="component" value="Chromosome 16"/>
</dbReference>
<evidence type="ECO:0000256" key="8">
    <source>
        <dbReference type="ARBA" id="ARBA00022771"/>
    </source>
</evidence>
<feature type="domain" description="CW-type" evidence="14">
    <location>
        <begin position="372"/>
        <end position="426"/>
    </location>
</feature>
<evidence type="ECO:0000259" key="12">
    <source>
        <dbReference type="PROSITE" id="PS50280"/>
    </source>
</evidence>
<comment type="subcellular location">
    <subcellularLocation>
        <location evidence="2">Chromosome</location>
    </subcellularLocation>
    <subcellularLocation>
        <location evidence="1">Nucleus</location>
    </subcellularLocation>
</comment>
<keyword evidence="17" id="KW-1185">Reference proteome</keyword>
<evidence type="ECO:0000256" key="10">
    <source>
        <dbReference type="ARBA" id="ARBA00023242"/>
    </source>
</evidence>
<keyword evidence="6" id="KW-0949">S-adenosyl-L-methionine</keyword>
<evidence type="ECO:0000256" key="6">
    <source>
        <dbReference type="ARBA" id="ARBA00022691"/>
    </source>
</evidence>
<feature type="domain" description="Post-SET" evidence="13">
    <location>
        <begin position="659"/>
        <end position="675"/>
    </location>
</feature>
<dbReference type="PROSITE" id="PS50280">
    <property type="entry name" value="SET"/>
    <property type="match status" value="1"/>
</dbReference>
<dbReference type="InterPro" id="IPR011124">
    <property type="entry name" value="Znf_CW"/>
</dbReference>
<feature type="compositionally biased region" description="Basic and acidic residues" evidence="11">
    <location>
        <begin position="937"/>
        <end position="959"/>
    </location>
</feature>
<feature type="compositionally biased region" description="Polar residues" evidence="11">
    <location>
        <begin position="1292"/>
        <end position="1314"/>
    </location>
</feature>
<dbReference type="GO" id="GO:0008270">
    <property type="term" value="F:zinc ion binding"/>
    <property type="evidence" value="ECO:0007669"/>
    <property type="project" value="UniProtKB-KW"/>
</dbReference>
<accession>A0A8T2SX63</accession>
<evidence type="ECO:0000259" key="13">
    <source>
        <dbReference type="PROSITE" id="PS50868"/>
    </source>
</evidence>
<evidence type="ECO:0000256" key="4">
    <source>
        <dbReference type="ARBA" id="ARBA00022603"/>
    </source>
</evidence>
<keyword evidence="3" id="KW-0158">Chromosome</keyword>
<dbReference type="Pfam" id="PF07496">
    <property type="entry name" value="zf-CW"/>
    <property type="match status" value="1"/>
</dbReference>
<organism evidence="16 17">
    <name type="scientific">Ceratopteris richardii</name>
    <name type="common">Triangle waterfern</name>
    <dbReference type="NCBI Taxonomy" id="49495"/>
    <lineage>
        <taxon>Eukaryota</taxon>
        <taxon>Viridiplantae</taxon>
        <taxon>Streptophyta</taxon>
        <taxon>Embryophyta</taxon>
        <taxon>Tracheophyta</taxon>
        <taxon>Polypodiopsida</taxon>
        <taxon>Polypodiidae</taxon>
        <taxon>Polypodiales</taxon>
        <taxon>Pteridineae</taxon>
        <taxon>Pteridaceae</taxon>
        <taxon>Parkerioideae</taxon>
        <taxon>Ceratopteris</taxon>
    </lineage>
</organism>
<feature type="region of interest" description="Disordered" evidence="11">
    <location>
        <begin position="1150"/>
        <end position="1171"/>
    </location>
</feature>
<dbReference type="EMBL" id="CM035421">
    <property type="protein sequence ID" value="KAH7387090.1"/>
    <property type="molecule type" value="Genomic_DNA"/>
</dbReference>
<evidence type="ECO:0000256" key="2">
    <source>
        <dbReference type="ARBA" id="ARBA00004286"/>
    </source>
</evidence>
<keyword evidence="4" id="KW-0489">Methyltransferase</keyword>
<keyword evidence="10" id="KW-0539">Nucleus</keyword>
<evidence type="ECO:0000256" key="1">
    <source>
        <dbReference type="ARBA" id="ARBA00004123"/>
    </source>
</evidence>
<dbReference type="PROSITE" id="PS51215">
    <property type="entry name" value="AWS"/>
    <property type="match status" value="1"/>
</dbReference>
<reference evidence="16" key="1">
    <citation type="submission" date="2021-08" db="EMBL/GenBank/DDBJ databases">
        <title>WGS assembly of Ceratopteris richardii.</title>
        <authorList>
            <person name="Marchant D.B."/>
            <person name="Chen G."/>
            <person name="Jenkins J."/>
            <person name="Shu S."/>
            <person name="Leebens-Mack J."/>
            <person name="Grimwood J."/>
            <person name="Schmutz J."/>
            <person name="Soltis P."/>
            <person name="Soltis D."/>
            <person name="Chen Z.-H."/>
        </authorList>
    </citation>
    <scope>NUCLEOTIDE SEQUENCE</scope>
    <source>
        <strain evidence="16">Whitten #5841</strain>
        <tissue evidence="16">Leaf</tissue>
    </source>
</reference>
<dbReference type="OrthoDB" id="422362at2759"/>
<evidence type="ECO:0000259" key="15">
    <source>
        <dbReference type="PROSITE" id="PS51215"/>
    </source>
</evidence>
<gene>
    <name evidence="16" type="ORF">KP509_16G004500</name>
</gene>
<dbReference type="PANTHER" id="PTHR22884">
    <property type="entry name" value="SET DOMAIN PROTEINS"/>
    <property type="match status" value="1"/>
</dbReference>
<proteinExistence type="predicted"/>
<feature type="domain" description="SET" evidence="12">
    <location>
        <begin position="537"/>
        <end position="654"/>
    </location>
</feature>
<dbReference type="GO" id="GO:0005694">
    <property type="term" value="C:chromosome"/>
    <property type="evidence" value="ECO:0007669"/>
    <property type="project" value="UniProtKB-SubCell"/>
</dbReference>
<feature type="domain" description="AWS" evidence="15">
    <location>
        <begin position="485"/>
        <end position="535"/>
    </location>
</feature>
<sequence length="1364" mass="152049">MRKPSKALSGQSDLIYGSIHFNGLLEDDSDVLSDISFYEYEIDNADDNVGNGADFHSPKKKENIFLSKNEKQLKLSTELKNKARKIKVEALDEHSVSDTDVKAYNESYNKSAKKHQKSSKKTNKGSRGSIDYEGDMRSRKKGEPNEIASNRRGSTFSEIDHVSGFSSVKSSDAGEREDFITESLNGQETNAIGGISSVQSFQRKKKLCKAVDLKSTSKKGHKLKDREHVLERKGKIGGKDRSLGLAQKNRLVHISSDSESSPRNTIKRGFWKDQKEWDQEEDATGLSSLMSHHGPNQSSVKSVIRSGKISGQAMDLSVNLKTTHGVLDPQKCAVEKVCDDSVVGEEVISDVTEGAEENKDLDAAEDVNEELGVGKLGWIMCKSCGKWRCIPAVLIDKIESSDSIWLCKHNPNKKFADCSVPQEKINRELNSSESSSFCEESDEKQPVMNPTEVDSIEHQGQPQPTWTFIKQNIFQHRQRKVEEIDEQMICSCEPPEDGSLGCGEDCLNRSLNIECISQTCPCGDACSNQRFQKQSYKKVAFFQCGKKGFGLQVLENVPKGDFILEYVGEVLNSTAYEARHHEYQQNGQKHYYFMALSDSEIIDAYCKGNLGRFINHSCQPNCNVEKWMINGEVCVGVFANRELKKGEEITVDVGAFGAAAIECLCGSHRCRGVIGGDSVNPLDARNKDFDTDFTEPAMDVSFIEESKRIKSARQKPHHENKWTAQKNGRHFEGVEEELNKLVDENGGLRKGQPFVATSFLKLLVRTYASLMSAERSRSSRDISMVLDALLKTHSRAILLDILTTHGFQVLHKMLKQNKKDYKRTPIIRKLLKVLEFLAARRVLTVDQINAVPTRSNMESLKDTIFELGRHGDVEIRHMAHHFKDTYLKASSEKLARRNQVGSSDSSKWRLFPKQNQGGTSAPDVAEHDNTKKRKRSSRWDQPSRDVLEITQTADHRVKQTDGASMDELGQTYPGLPSLLSPESQNIAEGAEQGPGVLSVRRDQFSAASTGHVSQQQQGPICIGIPVSQFHGVGGPAPELSCVPQVLNSCPVVHPPDRHVSSFGSSTMKMQEQRQHEFNDQSTKTENEKVKVNFGVSHSHFFEEMREMFGSAFHPWQIQCLMASHAWGPYLTGDARLRELGPINDSASVFRQSNQYRSTEESSSKLAEQTGSWGPVQDVELPASGVTSLPPSSALPQFTHPMPMNAPNVSSGMLSMAGDAERGNAPYIHSKSSSYRPQQWDSSSLSRFHGNRYRNTGMSRDSSHSLQPHHQNIGSQDLNPHRSHPHNWKESSWKNLDSNQGYPNVQGANNATTTAPGVDGRHDAVPDPSFHDSQNTSRNMSLENSTGHNQQYPSRDHISFYGNVS</sequence>
<dbReference type="InterPro" id="IPR003616">
    <property type="entry name" value="Post-SET_dom"/>
</dbReference>
<dbReference type="GO" id="GO:0032259">
    <property type="term" value="P:methylation"/>
    <property type="evidence" value="ECO:0007669"/>
    <property type="project" value="UniProtKB-KW"/>
</dbReference>
<feature type="region of interest" description="Disordered" evidence="11">
    <location>
        <begin position="108"/>
        <end position="160"/>
    </location>
</feature>
<feature type="compositionally biased region" description="Polar residues" evidence="11">
    <location>
        <begin position="1229"/>
        <end position="1245"/>
    </location>
</feature>
<evidence type="ECO:0000313" key="16">
    <source>
        <dbReference type="EMBL" id="KAH7387090.1"/>
    </source>
</evidence>
<feature type="compositionally biased region" description="Polar residues" evidence="11">
    <location>
        <begin position="1330"/>
        <end position="1352"/>
    </location>
</feature>
<dbReference type="GO" id="GO:0005634">
    <property type="term" value="C:nucleus"/>
    <property type="evidence" value="ECO:0007669"/>
    <property type="project" value="UniProtKB-SubCell"/>
</dbReference>
<dbReference type="SUPFAM" id="SSF82199">
    <property type="entry name" value="SET domain"/>
    <property type="match status" value="1"/>
</dbReference>
<feature type="compositionally biased region" description="Basic residues" evidence="11">
    <location>
        <begin position="111"/>
        <end position="124"/>
    </location>
</feature>
<evidence type="ECO:0000256" key="5">
    <source>
        <dbReference type="ARBA" id="ARBA00022679"/>
    </source>
</evidence>
<evidence type="ECO:0000256" key="9">
    <source>
        <dbReference type="ARBA" id="ARBA00022833"/>
    </source>
</evidence>
<feature type="compositionally biased region" description="Polar residues" evidence="11">
    <location>
        <begin position="147"/>
        <end position="157"/>
    </location>
</feature>
<dbReference type="Pfam" id="PF00856">
    <property type="entry name" value="SET"/>
    <property type="match status" value="1"/>
</dbReference>
<keyword evidence="7" id="KW-0479">Metal-binding</keyword>
<evidence type="ECO:0000256" key="11">
    <source>
        <dbReference type="SAM" id="MobiDB-lite"/>
    </source>
</evidence>
<evidence type="ECO:0000313" key="17">
    <source>
        <dbReference type="Proteomes" id="UP000825935"/>
    </source>
</evidence>
<feature type="region of interest" description="Disordered" evidence="11">
    <location>
        <begin position="896"/>
        <end position="981"/>
    </location>
</feature>
<dbReference type="Gene3D" id="3.30.40.100">
    <property type="match status" value="1"/>
</dbReference>
<evidence type="ECO:0008006" key="18">
    <source>
        <dbReference type="Google" id="ProtNLM"/>
    </source>
</evidence>
<feature type="region of interest" description="Disordered" evidence="11">
    <location>
        <begin position="1198"/>
        <end position="1364"/>
    </location>
</feature>
<dbReference type="SMART" id="SM00317">
    <property type="entry name" value="SET"/>
    <property type="match status" value="1"/>
</dbReference>
<evidence type="ECO:0000256" key="7">
    <source>
        <dbReference type="ARBA" id="ARBA00022723"/>
    </source>
</evidence>